<comment type="caution">
    <text evidence="2">The sequence shown here is derived from an EMBL/GenBank/DDBJ whole genome shotgun (WGS) entry which is preliminary data.</text>
</comment>
<dbReference type="Gene3D" id="3.40.50.10260">
    <property type="entry name" value="YjeF N-terminal domain"/>
    <property type="match status" value="1"/>
</dbReference>
<protein>
    <submittedName>
        <fullName evidence="2">Uncharacterized protein</fullName>
    </submittedName>
</protein>
<keyword evidence="1" id="KW-0812">Transmembrane</keyword>
<dbReference type="SUPFAM" id="SSF64153">
    <property type="entry name" value="YjeF N-terminal domain-like"/>
    <property type="match status" value="1"/>
</dbReference>
<reference evidence="2" key="1">
    <citation type="submission" date="2022-11" db="EMBL/GenBank/DDBJ databases">
        <title>Marinomonas sp. nov., isolated from marine algae.</title>
        <authorList>
            <person name="Choi D.G."/>
            <person name="Kim J.M."/>
            <person name="Lee J.K."/>
            <person name="Baek J.H."/>
            <person name="Jeon C.O."/>
        </authorList>
    </citation>
    <scope>NUCLEOTIDE SEQUENCE</scope>
    <source>
        <strain evidence="2">KJ51-3</strain>
    </source>
</reference>
<name>A0ABT3KHU6_9GAMM</name>
<gene>
    <name evidence="2" type="ORF">ONZ52_12560</name>
</gene>
<evidence type="ECO:0000313" key="2">
    <source>
        <dbReference type="EMBL" id="MCW4629746.1"/>
    </source>
</evidence>
<keyword evidence="1" id="KW-1133">Transmembrane helix</keyword>
<evidence type="ECO:0000256" key="1">
    <source>
        <dbReference type="SAM" id="Phobius"/>
    </source>
</evidence>
<accession>A0ABT3KHU6</accession>
<dbReference type="Proteomes" id="UP001431181">
    <property type="component" value="Unassembled WGS sequence"/>
</dbReference>
<keyword evidence="3" id="KW-1185">Reference proteome</keyword>
<dbReference type="EMBL" id="JAPEUL010000007">
    <property type="protein sequence ID" value="MCW4629746.1"/>
    <property type="molecule type" value="Genomic_DNA"/>
</dbReference>
<dbReference type="InterPro" id="IPR036652">
    <property type="entry name" value="YjeF_N_dom_sf"/>
</dbReference>
<proteinExistence type="predicted"/>
<feature type="transmembrane region" description="Helical" evidence="1">
    <location>
        <begin position="56"/>
        <end position="74"/>
    </location>
</feature>
<evidence type="ECO:0000313" key="3">
    <source>
        <dbReference type="Proteomes" id="UP001431181"/>
    </source>
</evidence>
<sequence length="75" mass="7894">MINALNPNTQLLLTASEMTEADKAAVVAGVPAIDLMAAAGKTVVDALMQRWSKCSVLVLCGRVIMVAMVLLSLSY</sequence>
<keyword evidence="1" id="KW-0472">Membrane</keyword>
<dbReference type="RefSeq" id="WP_265218986.1">
    <property type="nucleotide sequence ID" value="NZ_JAPEUL010000007.1"/>
</dbReference>
<organism evidence="2 3">
    <name type="scientific">Marinomonas rhodophyticola</name>
    <dbReference type="NCBI Taxonomy" id="2992803"/>
    <lineage>
        <taxon>Bacteria</taxon>
        <taxon>Pseudomonadati</taxon>
        <taxon>Pseudomonadota</taxon>
        <taxon>Gammaproteobacteria</taxon>
        <taxon>Oceanospirillales</taxon>
        <taxon>Oceanospirillaceae</taxon>
        <taxon>Marinomonas</taxon>
    </lineage>
</organism>